<dbReference type="PANTHER" id="PTHR42718:SF47">
    <property type="entry name" value="METHYL VIOLOGEN RESISTANCE PROTEIN SMVA"/>
    <property type="match status" value="1"/>
</dbReference>
<evidence type="ECO:0000256" key="3">
    <source>
        <dbReference type="ARBA" id="ARBA00022475"/>
    </source>
</evidence>
<evidence type="ECO:0000313" key="10">
    <source>
        <dbReference type="Proteomes" id="UP001499930"/>
    </source>
</evidence>
<feature type="transmembrane region" description="Helical" evidence="7">
    <location>
        <begin position="54"/>
        <end position="74"/>
    </location>
</feature>
<dbReference type="InterPro" id="IPR036259">
    <property type="entry name" value="MFS_trans_sf"/>
</dbReference>
<dbReference type="Proteomes" id="UP001499930">
    <property type="component" value="Unassembled WGS sequence"/>
</dbReference>
<keyword evidence="5 7" id="KW-1133">Transmembrane helix</keyword>
<feature type="transmembrane region" description="Helical" evidence="7">
    <location>
        <begin position="21"/>
        <end position="42"/>
    </location>
</feature>
<keyword evidence="6 7" id="KW-0472">Membrane</keyword>
<reference evidence="9 10" key="1">
    <citation type="journal article" date="2019" name="Int. J. Syst. Evol. Microbiol.">
        <title>The Global Catalogue of Microorganisms (GCM) 10K type strain sequencing project: providing services to taxonomists for standard genome sequencing and annotation.</title>
        <authorList>
            <consortium name="The Broad Institute Genomics Platform"/>
            <consortium name="The Broad Institute Genome Sequencing Center for Infectious Disease"/>
            <person name="Wu L."/>
            <person name="Ma J."/>
        </authorList>
    </citation>
    <scope>NUCLEOTIDE SEQUENCE [LARGE SCALE GENOMIC DNA]</scope>
    <source>
        <strain evidence="9 10">JCM 3106</strain>
    </source>
</reference>
<keyword evidence="10" id="KW-1185">Reference proteome</keyword>
<dbReference type="PANTHER" id="PTHR42718">
    <property type="entry name" value="MAJOR FACILITATOR SUPERFAMILY MULTIDRUG TRANSPORTER MFSC"/>
    <property type="match status" value="1"/>
</dbReference>
<feature type="transmembrane region" description="Helical" evidence="7">
    <location>
        <begin position="235"/>
        <end position="252"/>
    </location>
</feature>
<feature type="transmembrane region" description="Helical" evidence="7">
    <location>
        <begin position="273"/>
        <end position="297"/>
    </location>
</feature>
<dbReference type="CDD" id="cd17321">
    <property type="entry name" value="MFS_MMR_MDR_like"/>
    <property type="match status" value="1"/>
</dbReference>
<dbReference type="Pfam" id="PF07690">
    <property type="entry name" value="MFS_1"/>
    <property type="match status" value="1"/>
</dbReference>
<dbReference type="InterPro" id="IPR020846">
    <property type="entry name" value="MFS_dom"/>
</dbReference>
<keyword evidence="3" id="KW-1003">Cell membrane</keyword>
<feature type="transmembrane region" description="Helical" evidence="7">
    <location>
        <begin position="86"/>
        <end position="105"/>
    </location>
</feature>
<evidence type="ECO:0000259" key="8">
    <source>
        <dbReference type="PROSITE" id="PS50850"/>
    </source>
</evidence>
<name>A0ABN3XVN7_9ACTN</name>
<feature type="transmembrane region" description="Helical" evidence="7">
    <location>
        <begin position="111"/>
        <end position="132"/>
    </location>
</feature>
<evidence type="ECO:0000256" key="4">
    <source>
        <dbReference type="ARBA" id="ARBA00022692"/>
    </source>
</evidence>
<evidence type="ECO:0000313" key="9">
    <source>
        <dbReference type="EMBL" id="GAA3001051.1"/>
    </source>
</evidence>
<dbReference type="RefSeq" id="WP_344892268.1">
    <property type="nucleotide sequence ID" value="NZ_BAAAWD010000006.1"/>
</dbReference>
<feature type="transmembrane region" description="Helical" evidence="7">
    <location>
        <begin position="170"/>
        <end position="191"/>
    </location>
</feature>
<feature type="transmembrane region" description="Helical" evidence="7">
    <location>
        <begin position="309"/>
        <end position="330"/>
    </location>
</feature>
<feature type="domain" description="Major facilitator superfamily (MFS) profile" evidence="8">
    <location>
        <begin position="20"/>
        <end position="462"/>
    </location>
</feature>
<feature type="transmembrane region" description="Helical" evidence="7">
    <location>
        <begin position="337"/>
        <end position="356"/>
    </location>
</feature>
<sequence length="511" mass="52046">MNAPVTGAAPARAGRRAYVGLAVLALPTILVALDMSVLYLAMPHVAGGLGADGVQQLWIVDIYGFVLAGLLVTMGTVGDRIGRKRLLLIGAVCFAAASVLAACSTGPEMLIAARALLGVAGSTIMPSTLALLSTMFPDPRRHATAIAVWMGCFMGGTALGPVVGGVLLESFWWGSAFLIGVPVMALLLVLGPKLLPEHRVPDAGRLDVASVALSLSTVLPLVYGLKQTARDGLDVLTLAALVVGLVSGTLFVRRQNRLADPLLDLRLFRDRTFRTALLMTLCAGLTGANQLFVSAYLQSVEQLSPPAAALWMLPPVLAMLVVIQLSTVLIRWVRPAYVISAGLVLATAGYLLLTLLDGSGDLPLTVTALVVVNIGIGPMGGLCATLAMRSAPPERAGSAASLTETAGEFGIAMGIATIGIVGTALYRATIHIGDAVPEGAAAIARESVGGALAVAGGLPASTAGPLLDSAYQAVTASLRGGAVMCAVLTTAAALTVLAGLRDVPAGHAGTH</sequence>
<dbReference type="EMBL" id="BAAAWD010000006">
    <property type="protein sequence ID" value="GAA3001051.1"/>
    <property type="molecule type" value="Genomic_DNA"/>
</dbReference>
<dbReference type="PROSITE" id="PS50850">
    <property type="entry name" value="MFS"/>
    <property type="match status" value="1"/>
</dbReference>
<evidence type="ECO:0000256" key="1">
    <source>
        <dbReference type="ARBA" id="ARBA00004651"/>
    </source>
</evidence>
<keyword evidence="4 7" id="KW-0812">Transmembrane</keyword>
<gene>
    <name evidence="9" type="ORF">GCM10017559_22580</name>
</gene>
<evidence type="ECO:0000256" key="5">
    <source>
        <dbReference type="ARBA" id="ARBA00022989"/>
    </source>
</evidence>
<accession>A0ABN3XVN7</accession>
<organism evidence="9 10">
    <name type="scientific">Streptosporangium longisporum</name>
    <dbReference type="NCBI Taxonomy" id="46187"/>
    <lineage>
        <taxon>Bacteria</taxon>
        <taxon>Bacillati</taxon>
        <taxon>Actinomycetota</taxon>
        <taxon>Actinomycetes</taxon>
        <taxon>Streptosporangiales</taxon>
        <taxon>Streptosporangiaceae</taxon>
        <taxon>Streptosporangium</taxon>
    </lineage>
</organism>
<dbReference type="SUPFAM" id="SSF103473">
    <property type="entry name" value="MFS general substrate transporter"/>
    <property type="match status" value="1"/>
</dbReference>
<protein>
    <submittedName>
        <fullName evidence="9">MFS transporter</fullName>
    </submittedName>
</protein>
<feature type="transmembrane region" description="Helical" evidence="7">
    <location>
        <begin position="203"/>
        <end position="223"/>
    </location>
</feature>
<comment type="caution">
    <text evidence="9">The sequence shown here is derived from an EMBL/GenBank/DDBJ whole genome shotgun (WGS) entry which is preliminary data.</text>
</comment>
<feature type="transmembrane region" description="Helical" evidence="7">
    <location>
        <begin position="144"/>
        <end position="164"/>
    </location>
</feature>
<dbReference type="Gene3D" id="1.20.1250.20">
    <property type="entry name" value="MFS general substrate transporter like domains"/>
    <property type="match status" value="1"/>
</dbReference>
<evidence type="ECO:0000256" key="2">
    <source>
        <dbReference type="ARBA" id="ARBA00022448"/>
    </source>
</evidence>
<comment type="subcellular location">
    <subcellularLocation>
        <location evidence="1">Cell membrane</location>
        <topology evidence="1">Multi-pass membrane protein</topology>
    </subcellularLocation>
</comment>
<feature type="transmembrane region" description="Helical" evidence="7">
    <location>
        <begin position="362"/>
        <end position="387"/>
    </location>
</feature>
<evidence type="ECO:0000256" key="6">
    <source>
        <dbReference type="ARBA" id="ARBA00023136"/>
    </source>
</evidence>
<proteinExistence type="predicted"/>
<dbReference type="InterPro" id="IPR011701">
    <property type="entry name" value="MFS"/>
</dbReference>
<evidence type="ECO:0000256" key="7">
    <source>
        <dbReference type="SAM" id="Phobius"/>
    </source>
</evidence>
<keyword evidence="2" id="KW-0813">Transport</keyword>